<evidence type="ECO:0000313" key="3">
    <source>
        <dbReference type="Proteomes" id="UP000812287"/>
    </source>
</evidence>
<feature type="signal peptide" evidence="1">
    <location>
        <begin position="1"/>
        <end position="16"/>
    </location>
</feature>
<keyword evidence="1" id="KW-0732">Signal</keyword>
<sequence>MMIWFLLRILYGPSDADISTDGRTTCSAKGLMRSGVASRAMNKTKIESLDSLWVGSSGSMTTAPDHSYSQPCWEYRCRSQLHDIPDRRLLCGHLCHTSLSLYSFLEGQGNTL</sequence>
<comment type="caution">
    <text evidence="2">The sequence shown here is derived from an EMBL/GenBank/DDBJ whole genome shotgun (WGS) entry which is preliminary data.</text>
</comment>
<accession>A0A9P7VFL6</accession>
<reference evidence="2" key="1">
    <citation type="submission" date="2020-11" db="EMBL/GenBank/DDBJ databases">
        <title>Adaptations for nitrogen fixation in a non-lichenized fungal sporocarp promotes dispersal by wood-feeding termites.</title>
        <authorList>
            <consortium name="DOE Joint Genome Institute"/>
            <person name="Koch R.A."/>
            <person name="Yoon G."/>
            <person name="Arayal U."/>
            <person name="Lail K."/>
            <person name="Amirebrahimi M."/>
            <person name="Labutti K."/>
            <person name="Lipzen A."/>
            <person name="Riley R."/>
            <person name="Barry K."/>
            <person name="Henrissat B."/>
            <person name="Grigoriev I.V."/>
            <person name="Herr J.R."/>
            <person name="Aime M.C."/>
        </authorList>
    </citation>
    <scope>NUCLEOTIDE SEQUENCE</scope>
    <source>
        <strain evidence="2">MCA 3950</strain>
    </source>
</reference>
<evidence type="ECO:0008006" key="4">
    <source>
        <dbReference type="Google" id="ProtNLM"/>
    </source>
</evidence>
<dbReference type="Proteomes" id="UP000812287">
    <property type="component" value="Unassembled WGS sequence"/>
</dbReference>
<protein>
    <recommendedName>
        <fullName evidence="4">Secreted protein</fullName>
    </recommendedName>
</protein>
<feature type="chain" id="PRO_5040108568" description="Secreted protein" evidence="1">
    <location>
        <begin position="17"/>
        <end position="112"/>
    </location>
</feature>
<organism evidence="2 3">
    <name type="scientific">Guyanagaster necrorhizus</name>
    <dbReference type="NCBI Taxonomy" id="856835"/>
    <lineage>
        <taxon>Eukaryota</taxon>
        <taxon>Fungi</taxon>
        <taxon>Dikarya</taxon>
        <taxon>Basidiomycota</taxon>
        <taxon>Agaricomycotina</taxon>
        <taxon>Agaricomycetes</taxon>
        <taxon>Agaricomycetidae</taxon>
        <taxon>Agaricales</taxon>
        <taxon>Marasmiineae</taxon>
        <taxon>Physalacriaceae</taxon>
        <taxon>Guyanagaster</taxon>
    </lineage>
</organism>
<gene>
    <name evidence="2" type="ORF">BT62DRAFT_694541</name>
</gene>
<dbReference type="EMBL" id="MU250587">
    <property type="protein sequence ID" value="KAG7439677.1"/>
    <property type="molecule type" value="Genomic_DNA"/>
</dbReference>
<keyword evidence="3" id="KW-1185">Reference proteome</keyword>
<name>A0A9P7VFL6_9AGAR</name>
<evidence type="ECO:0000313" key="2">
    <source>
        <dbReference type="EMBL" id="KAG7439677.1"/>
    </source>
</evidence>
<dbReference type="RefSeq" id="XP_043033177.1">
    <property type="nucleotide sequence ID" value="XM_043181905.1"/>
</dbReference>
<proteinExistence type="predicted"/>
<evidence type="ECO:0000256" key="1">
    <source>
        <dbReference type="SAM" id="SignalP"/>
    </source>
</evidence>
<dbReference type="AlphaFoldDB" id="A0A9P7VFL6"/>
<dbReference type="GeneID" id="66104201"/>